<dbReference type="PANTHER" id="PTHR47642:SF6">
    <property type="entry name" value="ATP-DEPENDENT DNA HELICASE"/>
    <property type="match status" value="1"/>
</dbReference>
<accession>A5IZX0</accession>
<evidence type="ECO:0000313" key="3">
    <source>
        <dbReference type="Proteomes" id="UP000202782"/>
    </source>
</evidence>
<evidence type="ECO:0000313" key="2">
    <source>
        <dbReference type="EMBL" id="ABQ52061.1"/>
    </source>
</evidence>
<dbReference type="KEGG" id="vg:5184207"/>
<dbReference type="InterPro" id="IPR010285">
    <property type="entry name" value="DNA_helicase_pif1-like_DEAD"/>
</dbReference>
<feature type="domain" description="DNA helicase Pif1-like DEAD-box helicase" evidence="1">
    <location>
        <begin position="29"/>
        <end position="201"/>
    </location>
</feature>
<evidence type="ECO:0000259" key="1">
    <source>
        <dbReference type="Pfam" id="PF05970"/>
    </source>
</evidence>
<dbReference type="InterPro" id="IPR051055">
    <property type="entry name" value="PIF1_helicase"/>
</dbReference>
<dbReference type="OrthoDB" id="5394at10239"/>
<dbReference type="SUPFAM" id="SSF52540">
    <property type="entry name" value="P-loop containing nucleoside triphosphate hydrolases"/>
    <property type="match status" value="2"/>
</dbReference>
<reference evidence="2 3" key="1">
    <citation type="journal article" date="2008" name="J. Microbiol.">
        <title>Molecular and phylogenetic characterization of Spodoptera litura granulovirus.</title>
        <authorList>
            <person name="Wang Y."/>
            <person name="Choi J.Y."/>
            <person name="Roh J.Y."/>
            <person name="Woo S.D."/>
            <person name="Jin B.R."/>
            <person name="Je Y.H."/>
        </authorList>
    </citation>
    <scope>NUCLEOTIDE SEQUENCE [LARGE SCALE GENOMIC DNA]</scope>
    <source>
        <strain evidence="2">SlGV-K1</strain>
    </source>
</reference>
<name>A5IZX0_9BBAC</name>
<dbReference type="GeneID" id="5184207"/>
<organism evidence="2 3">
    <name type="scientific">Spodoptera litura granulovirus</name>
    <dbReference type="NCBI Taxonomy" id="359919"/>
    <lineage>
        <taxon>Viruses</taxon>
        <taxon>Viruses incertae sedis</taxon>
        <taxon>Naldaviricetes</taxon>
        <taxon>Lefavirales</taxon>
        <taxon>Baculoviridae</taxon>
        <taxon>Betabaculovirus</taxon>
        <taxon>Betabaculovirus spliturae</taxon>
    </lineage>
</organism>
<dbReference type="Proteomes" id="UP000202782">
    <property type="component" value="Segment"/>
</dbReference>
<proteinExistence type="predicted"/>
<gene>
    <name evidence="2" type="primary">hel-2</name>
    <name evidence="2" type="ORF">SlGVgp118</name>
</gene>
<dbReference type="Gene3D" id="3.40.50.300">
    <property type="entry name" value="P-loop containing nucleotide triphosphate hydrolases"/>
    <property type="match status" value="2"/>
</dbReference>
<dbReference type="GO" id="GO:0000723">
    <property type="term" value="P:telomere maintenance"/>
    <property type="evidence" value="ECO:0007669"/>
    <property type="project" value="InterPro"/>
</dbReference>
<protein>
    <submittedName>
        <fullName evidence="2">Hel-2</fullName>
    </submittedName>
</protein>
<dbReference type="Pfam" id="PF05970">
    <property type="entry name" value="PIF1"/>
    <property type="match status" value="1"/>
</dbReference>
<keyword evidence="3" id="KW-1185">Reference proteome</keyword>
<dbReference type="EMBL" id="DQ288858">
    <property type="protein sequence ID" value="ABQ52061.1"/>
    <property type="molecule type" value="Genomic_DNA"/>
</dbReference>
<dbReference type="PANTHER" id="PTHR47642">
    <property type="entry name" value="ATP-DEPENDENT DNA HELICASE"/>
    <property type="match status" value="1"/>
</dbReference>
<dbReference type="InterPro" id="IPR027417">
    <property type="entry name" value="P-loop_NTPase"/>
</dbReference>
<dbReference type="RefSeq" id="YP_001257069.1">
    <property type="nucleotide sequence ID" value="NC_009503.1"/>
</dbReference>
<dbReference type="CDD" id="cd18809">
    <property type="entry name" value="SF1_C_RecD"/>
    <property type="match status" value="1"/>
</dbReference>
<sequence length="437" mass="49536">MKRSSLSASEEDGVCANKLCKKESAPTTLNKQQQQLFDYVTLTKEFGPIFVSGSAGTGKSALLRALQSHWKNKTIWVTTYTNLAARNVNGTTLHKQFKFNFKGEMNTNACVGVPNYFIIDEISMVSSKMLQQIHECLQNNTQVDLPFGGVNTIVFGDLYQLPPISTAKDKSLPPYHADVWKEFKLFELTENMRQNEKDFIDALNMLRIGDSRCQKFFDDKVLQKSPSVEEKLNTTSLVSTHNEANAINEQCYKRICIDKEEHTVELSVEKTNRGRDMIVFNQNQIDMIFKDKMKYCVGTRIMVTHNVAGVFCNGDVGEIVGIEERGVLIKREYDDRVLVLSMIELAFDDDNWRTVTLITGLPMCYAWAITIHKAQGMTVKSVIVHPECVFAKGQAYVALSRVTHFEGLKLVSPLPKKCIKKMKDVDKIYTSQPRLIL</sequence>
<dbReference type="GO" id="GO:0003678">
    <property type="term" value="F:DNA helicase activity"/>
    <property type="evidence" value="ECO:0007669"/>
    <property type="project" value="InterPro"/>
</dbReference>
<dbReference type="GO" id="GO:0006281">
    <property type="term" value="P:DNA repair"/>
    <property type="evidence" value="ECO:0007669"/>
    <property type="project" value="InterPro"/>
</dbReference>